<keyword evidence="3" id="KW-0808">Transferase</keyword>
<organism evidence="8 9">
    <name type="scientific">Pendulispora rubella</name>
    <dbReference type="NCBI Taxonomy" id="2741070"/>
    <lineage>
        <taxon>Bacteria</taxon>
        <taxon>Pseudomonadati</taxon>
        <taxon>Myxococcota</taxon>
        <taxon>Myxococcia</taxon>
        <taxon>Myxococcales</taxon>
        <taxon>Sorangiineae</taxon>
        <taxon>Pendulisporaceae</taxon>
        <taxon>Pendulispora</taxon>
    </lineage>
</organism>
<dbReference type="EMBL" id="CP089983">
    <property type="protein sequence ID" value="WXB09676.1"/>
    <property type="molecule type" value="Genomic_DNA"/>
</dbReference>
<dbReference type="Proteomes" id="UP001374803">
    <property type="component" value="Chromosome"/>
</dbReference>
<dbReference type="InterPro" id="IPR014721">
    <property type="entry name" value="Ribsml_uS5_D2-typ_fold_subgr"/>
</dbReference>
<evidence type="ECO:0000256" key="1">
    <source>
        <dbReference type="ARBA" id="ARBA00005017"/>
    </source>
</evidence>
<evidence type="ECO:0000259" key="7">
    <source>
        <dbReference type="Pfam" id="PF00288"/>
    </source>
</evidence>
<protein>
    <recommendedName>
        <fullName evidence="2">phosphomevalonate kinase</fullName>
        <ecNumber evidence="2">2.7.4.2</ecNumber>
    </recommendedName>
</protein>
<dbReference type="InterPro" id="IPR020568">
    <property type="entry name" value="Ribosomal_Su5_D2-typ_SF"/>
</dbReference>
<dbReference type="InterPro" id="IPR035102">
    <property type="entry name" value="Phosphomevalonate_kinase"/>
</dbReference>
<evidence type="ECO:0000256" key="5">
    <source>
        <dbReference type="ARBA" id="ARBA00022777"/>
    </source>
</evidence>
<keyword evidence="4" id="KW-0547">Nucleotide-binding</keyword>
<sequence>MKARAPGKVLLTGAYAVLEGAPALVVAVDRYAQADTARDEEEPTAEVAHALGAGAPACDRSHLFHDGTKIGLGSSAAVLVASLGAVYAARGQDLADSEVRSSIFSRARDVHREVQGGGSGFDVAASTYGGVLRYSLLSGVPCILTTELPENLHFSVFFSGESARTSDLLAQVRTFKERDPDAHRRCILALGQASEFAVRQCEAGTAAEFIAAVRYFGQTLEELSEATSDAGDGIIVPLSFKRLTVAAAEERATFLPSGAGGGDIGVFLGESPPSENFLKRASQLGMHALTLGIDRDGVRVSPAEVPV</sequence>
<dbReference type="RefSeq" id="WP_394839349.1">
    <property type="nucleotide sequence ID" value="NZ_CP089929.1"/>
</dbReference>
<keyword evidence="5" id="KW-0418">Kinase</keyword>
<name>A0ABZ2LIS8_9BACT</name>
<evidence type="ECO:0000256" key="3">
    <source>
        <dbReference type="ARBA" id="ARBA00022679"/>
    </source>
</evidence>
<accession>A0ABZ2LIS8</accession>
<comment type="pathway">
    <text evidence="1">Isoprenoid biosynthesis; isopentenyl diphosphate biosynthesis via mevalonate pathway; isopentenyl diphosphate from (R)-mevalonate: step 2/3.</text>
</comment>
<dbReference type="SUPFAM" id="SSF55060">
    <property type="entry name" value="GHMP Kinase, C-terminal domain"/>
    <property type="match status" value="1"/>
</dbReference>
<gene>
    <name evidence="8" type="ORF">LVJ94_20905</name>
</gene>
<reference evidence="8" key="1">
    <citation type="submission" date="2021-12" db="EMBL/GenBank/DDBJ databases">
        <title>Discovery of the Pendulisporaceae a myxobacterial family with distinct sporulation behavior and unique specialized metabolism.</title>
        <authorList>
            <person name="Garcia R."/>
            <person name="Popoff A."/>
            <person name="Bader C.D."/>
            <person name="Loehr J."/>
            <person name="Walesch S."/>
            <person name="Walt C."/>
            <person name="Boldt J."/>
            <person name="Bunk B."/>
            <person name="Haeckl F.J.F.P.J."/>
            <person name="Gunesch A.P."/>
            <person name="Birkelbach J."/>
            <person name="Nuebel U."/>
            <person name="Pietschmann T."/>
            <person name="Bach T."/>
            <person name="Mueller R."/>
        </authorList>
    </citation>
    <scope>NUCLEOTIDE SEQUENCE</scope>
    <source>
        <strain evidence="8">MSr11367</strain>
    </source>
</reference>
<dbReference type="Gene3D" id="3.30.230.10">
    <property type="match status" value="2"/>
</dbReference>
<evidence type="ECO:0000313" key="8">
    <source>
        <dbReference type="EMBL" id="WXB09676.1"/>
    </source>
</evidence>
<dbReference type="InterPro" id="IPR006204">
    <property type="entry name" value="GHMP_kinase_N_dom"/>
</dbReference>
<keyword evidence="6" id="KW-0067">ATP-binding</keyword>
<keyword evidence="9" id="KW-1185">Reference proteome</keyword>
<dbReference type="Pfam" id="PF00288">
    <property type="entry name" value="GHMP_kinases_N"/>
    <property type="match status" value="1"/>
</dbReference>
<dbReference type="PANTHER" id="PTHR31814:SF2">
    <property type="entry name" value="PHOSPHOMEVALONATE KINASE"/>
    <property type="match status" value="1"/>
</dbReference>
<evidence type="ECO:0000256" key="4">
    <source>
        <dbReference type="ARBA" id="ARBA00022741"/>
    </source>
</evidence>
<dbReference type="PANTHER" id="PTHR31814">
    <property type="match status" value="1"/>
</dbReference>
<dbReference type="EC" id="2.7.4.2" evidence="2"/>
<evidence type="ECO:0000313" key="9">
    <source>
        <dbReference type="Proteomes" id="UP001374803"/>
    </source>
</evidence>
<dbReference type="InterPro" id="IPR036554">
    <property type="entry name" value="GHMP_kinase_C_sf"/>
</dbReference>
<dbReference type="SUPFAM" id="SSF54211">
    <property type="entry name" value="Ribosomal protein S5 domain 2-like"/>
    <property type="match status" value="1"/>
</dbReference>
<feature type="domain" description="GHMP kinase N-terminal" evidence="7">
    <location>
        <begin position="69"/>
        <end position="130"/>
    </location>
</feature>
<evidence type="ECO:0000256" key="2">
    <source>
        <dbReference type="ARBA" id="ARBA00012958"/>
    </source>
</evidence>
<proteinExistence type="predicted"/>
<evidence type="ECO:0000256" key="6">
    <source>
        <dbReference type="ARBA" id="ARBA00022840"/>
    </source>
</evidence>
<dbReference type="Gene3D" id="3.30.70.890">
    <property type="entry name" value="GHMP kinase, C-terminal domain"/>
    <property type="match status" value="1"/>
</dbReference>